<dbReference type="FunFam" id="2.20.25.420:FF:000001">
    <property type="entry name" value="Zinc finger protein ZPR1"/>
    <property type="match status" value="1"/>
</dbReference>
<protein>
    <submittedName>
        <fullName evidence="7">Zinc finger protein</fullName>
    </submittedName>
</protein>
<evidence type="ECO:0000313" key="7">
    <source>
        <dbReference type="EMBL" id="BAN21185.1"/>
    </source>
</evidence>
<organism evidence="7">
    <name type="scientific">Riptortus pedestris</name>
    <name type="common">Bean bug</name>
    <dbReference type="NCBI Taxonomy" id="329032"/>
    <lineage>
        <taxon>Eukaryota</taxon>
        <taxon>Metazoa</taxon>
        <taxon>Ecdysozoa</taxon>
        <taxon>Arthropoda</taxon>
        <taxon>Hexapoda</taxon>
        <taxon>Insecta</taxon>
        <taxon>Pterygota</taxon>
        <taxon>Neoptera</taxon>
        <taxon>Paraneoptera</taxon>
        <taxon>Hemiptera</taxon>
        <taxon>Heteroptera</taxon>
        <taxon>Panheteroptera</taxon>
        <taxon>Pentatomomorpha</taxon>
        <taxon>Coreoidea</taxon>
        <taxon>Alydidae</taxon>
        <taxon>Riptortus</taxon>
    </lineage>
</organism>
<dbReference type="NCBIfam" id="TIGR00310">
    <property type="entry name" value="ZPR1_znf"/>
    <property type="match status" value="2"/>
</dbReference>
<evidence type="ECO:0000256" key="3">
    <source>
        <dbReference type="ARBA" id="ARBA00022771"/>
    </source>
</evidence>
<sequence length="460" mass="51003">MSMVNGVDHDTGPAPHPLFPEIDPDDPANETTQIESLCVACQENGITKLLLTKIPFYKEVVLLSFECPHCGFSNNEIQSAGKIEEKGMRVILHIETVNDLNRQVIKSDYAAVKLPHLDFEIPSQSQKGEVTTVEGIISRAVQGLSQDQDARRATDLEVADKIQDFINKLEALKDVSEPFDIIIEDISGNSWIENPKAPQPDPNCKTSHFVRNRDQDHILGVYTTEEIEENEEDTSANIKDKGDESLLPPLGSAPLLDLEQEVMIFQTNCPSCSAPTTTNMKVTKIPFFKEVIIMATNCDSCGHRTNEVKSGAGIEEKGVKMEVVVSTRDDFSRDLLKSETCSVLIPELELEAGPYVVGGKFTTVEGLLTDLKFSLEKSVMSRDTLKEEVIVSLNNIVARIDKVLVNEESVTLVLDDPAGNSYIQSLTAPDPDPSLKITRYERTFDQNEDLGLNDMKTEDY</sequence>
<dbReference type="InterPro" id="IPR040141">
    <property type="entry name" value="ZPR1"/>
</dbReference>
<keyword evidence="2" id="KW-0479">Metal-binding</keyword>
<keyword evidence="3" id="KW-0863">Zinc-finger</keyword>
<comment type="similarity">
    <text evidence="1">Belongs to the ZPR1 family.</text>
</comment>
<dbReference type="InterPro" id="IPR004457">
    <property type="entry name" value="Znf_ZPR1"/>
</dbReference>
<dbReference type="Gene3D" id="2.20.25.420">
    <property type="entry name" value="ZPR1, zinc finger domain"/>
    <property type="match status" value="2"/>
</dbReference>
<dbReference type="Gene3D" id="2.60.120.1040">
    <property type="entry name" value="ZPR1, A/B domain"/>
    <property type="match status" value="2"/>
</dbReference>
<dbReference type="PANTHER" id="PTHR10876:SF0">
    <property type="entry name" value="ZINC FINGER PROTEIN ZPR1"/>
    <property type="match status" value="1"/>
</dbReference>
<reference evidence="7" key="1">
    <citation type="journal article" date="2013" name="PLoS ONE">
        <title>Gene expression in gut symbiotic organ of stinkbug affected by extracellular bacterial symbiont.</title>
        <authorList>
            <person name="Futahashi R."/>
            <person name="Tanaka K."/>
            <person name="Tanahashi M."/>
            <person name="Nikoh N."/>
            <person name="Kikuchi Y."/>
            <person name="Lee B.L."/>
            <person name="Fukatsu T."/>
        </authorList>
    </citation>
    <scope>NUCLEOTIDE SEQUENCE</scope>
    <source>
        <tissue evidence="7">Midgut</tissue>
    </source>
</reference>
<dbReference type="PANTHER" id="PTHR10876">
    <property type="entry name" value="ZINC FINGER PROTEIN ZPR1"/>
    <property type="match status" value="1"/>
</dbReference>
<dbReference type="GO" id="GO:0008270">
    <property type="term" value="F:zinc ion binding"/>
    <property type="evidence" value="ECO:0007669"/>
    <property type="project" value="UniProtKB-KW"/>
</dbReference>
<evidence type="ECO:0000256" key="4">
    <source>
        <dbReference type="ARBA" id="ARBA00022833"/>
    </source>
</evidence>
<keyword evidence="4" id="KW-0862">Zinc</keyword>
<evidence type="ECO:0000256" key="1">
    <source>
        <dbReference type="ARBA" id="ARBA00008354"/>
    </source>
</evidence>
<feature type="domain" description="Zinc finger ZPR1-type" evidence="6">
    <location>
        <begin position="267"/>
        <end position="425"/>
    </location>
</feature>
<dbReference type="EMBL" id="AK417970">
    <property type="protein sequence ID" value="BAN21185.1"/>
    <property type="molecule type" value="mRNA"/>
</dbReference>
<feature type="region of interest" description="Disordered" evidence="5">
    <location>
        <begin position="1"/>
        <end position="26"/>
    </location>
</feature>
<feature type="domain" description="Zinc finger ZPR1-type" evidence="6">
    <location>
        <begin position="36"/>
        <end position="194"/>
    </location>
</feature>
<dbReference type="FunFam" id="2.20.25.420:FF:000003">
    <property type="entry name" value="zinc finger protein ZPR1"/>
    <property type="match status" value="1"/>
</dbReference>
<dbReference type="InterPro" id="IPR056180">
    <property type="entry name" value="ZPR1_jr_dom"/>
</dbReference>
<dbReference type="FunFam" id="2.60.120.1040:FF:000003">
    <property type="entry name" value="Zinc finger protein zpr1"/>
    <property type="match status" value="1"/>
</dbReference>
<evidence type="ECO:0000256" key="5">
    <source>
        <dbReference type="SAM" id="MobiDB-lite"/>
    </source>
</evidence>
<name>R4WK33_RIPPE</name>
<dbReference type="AlphaFoldDB" id="R4WK33"/>
<dbReference type="Pfam" id="PF22794">
    <property type="entry name" value="jr-ZPR1"/>
    <property type="match status" value="2"/>
</dbReference>
<evidence type="ECO:0000256" key="2">
    <source>
        <dbReference type="ARBA" id="ARBA00022723"/>
    </source>
</evidence>
<dbReference type="Pfam" id="PF03367">
    <property type="entry name" value="Zn_ribbon_ZPR1"/>
    <property type="match status" value="2"/>
</dbReference>
<dbReference type="InterPro" id="IPR042451">
    <property type="entry name" value="ZPR1_A/B_dom"/>
</dbReference>
<dbReference type="SMART" id="SM00709">
    <property type="entry name" value="Zpr1"/>
    <property type="match status" value="2"/>
</dbReference>
<dbReference type="InterPro" id="IPR042452">
    <property type="entry name" value="ZPR1_Znf1/2"/>
</dbReference>
<proteinExistence type="evidence at transcript level"/>
<dbReference type="GO" id="GO:0005634">
    <property type="term" value="C:nucleus"/>
    <property type="evidence" value="ECO:0007669"/>
    <property type="project" value="TreeGrafter"/>
</dbReference>
<evidence type="ECO:0000259" key="6">
    <source>
        <dbReference type="SMART" id="SM00709"/>
    </source>
</evidence>
<accession>R4WK33</accession>